<organism evidence="6 7">
    <name type="scientific">Mediterraneibacter gnavus</name>
    <name type="common">Ruminococcus gnavus</name>
    <dbReference type="NCBI Taxonomy" id="33038"/>
    <lineage>
        <taxon>Bacteria</taxon>
        <taxon>Bacillati</taxon>
        <taxon>Bacillota</taxon>
        <taxon>Clostridia</taxon>
        <taxon>Lachnospirales</taxon>
        <taxon>Lachnospiraceae</taxon>
        <taxon>Mediterraneibacter</taxon>
    </lineage>
</organism>
<dbReference type="PANTHER" id="PTHR47359:SF3">
    <property type="entry name" value="NLP_P60 DOMAIN-CONTAINING PROTEIN-RELATED"/>
    <property type="match status" value="1"/>
</dbReference>
<feature type="domain" description="NlpC/P60" evidence="5">
    <location>
        <begin position="1"/>
        <end position="69"/>
    </location>
</feature>
<evidence type="ECO:0000256" key="4">
    <source>
        <dbReference type="ARBA" id="ARBA00022807"/>
    </source>
</evidence>
<dbReference type="Proteomes" id="UP001297422">
    <property type="component" value="Unassembled WGS sequence"/>
</dbReference>
<evidence type="ECO:0000256" key="2">
    <source>
        <dbReference type="ARBA" id="ARBA00022670"/>
    </source>
</evidence>
<protein>
    <submittedName>
        <fullName evidence="6">C40 family peptidase</fullName>
    </submittedName>
</protein>
<dbReference type="PROSITE" id="PS51935">
    <property type="entry name" value="NLPC_P60"/>
    <property type="match status" value="1"/>
</dbReference>
<comment type="similarity">
    <text evidence="1">Belongs to the peptidase C40 family.</text>
</comment>
<dbReference type="AlphaFoldDB" id="A0AAJ1B3I7"/>
<evidence type="ECO:0000256" key="3">
    <source>
        <dbReference type="ARBA" id="ARBA00022801"/>
    </source>
</evidence>
<dbReference type="InterPro" id="IPR038765">
    <property type="entry name" value="Papain-like_cys_pep_sf"/>
</dbReference>
<dbReference type="Pfam" id="PF00877">
    <property type="entry name" value="NLPC_P60"/>
    <property type="match status" value="1"/>
</dbReference>
<dbReference type="PANTHER" id="PTHR47359">
    <property type="entry name" value="PEPTIDOGLYCAN DL-ENDOPEPTIDASE CWLO"/>
    <property type="match status" value="1"/>
</dbReference>
<dbReference type="GO" id="GO:0006508">
    <property type="term" value="P:proteolysis"/>
    <property type="evidence" value="ECO:0007669"/>
    <property type="project" value="UniProtKB-KW"/>
</dbReference>
<feature type="non-terminal residue" evidence="6">
    <location>
        <position position="1"/>
    </location>
</feature>
<keyword evidence="2" id="KW-0645">Protease</keyword>
<keyword evidence="4" id="KW-0788">Thiol protease</keyword>
<evidence type="ECO:0000313" key="7">
    <source>
        <dbReference type="Proteomes" id="UP001297422"/>
    </source>
</evidence>
<dbReference type="Gene3D" id="3.90.1720.10">
    <property type="entry name" value="endopeptidase domain like (from Nostoc punctiforme)"/>
    <property type="match status" value="1"/>
</dbReference>
<feature type="non-terminal residue" evidence="6">
    <location>
        <position position="69"/>
    </location>
</feature>
<dbReference type="GO" id="GO:0008234">
    <property type="term" value="F:cysteine-type peptidase activity"/>
    <property type="evidence" value="ECO:0007669"/>
    <property type="project" value="UniProtKB-KW"/>
</dbReference>
<dbReference type="InterPro" id="IPR000064">
    <property type="entry name" value="NLP_P60_dom"/>
</dbReference>
<sequence>AYYQSGVNIGSNNTKSLASKGVSVSRNNMQAGDIILFSSNGSTSGIHHVGIYIGGGNMVHAPQTGKPVQ</sequence>
<dbReference type="SUPFAM" id="SSF54001">
    <property type="entry name" value="Cysteine proteinases"/>
    <property type="match status" value="1"/>
</dbReference>
<proteinExistence type="inferred from homology"/>
<comment type="caution">
    <text evidence="6">The sequence shown here is derived from an EMBL/GenBank/DDBJ whole genome shotgun (WGS) entry which is preliminary data.</text>
</comment>
<accession>A0AAJ1B3I7</accession>
<keyword evidence="3" id="KW-0378">Hydrolase</keyword>
<name>A0AAJ1B3I7_MEDGN</name>
<reference evidence="6" key="1">
    <citation type="submission" date="2021-10" db="EMBL/GenBank/DDBJ databases">
        <title>Collection of gut derived symbiotic bacterial strains cultured from healthy donors.</title>
        <authorList>
            <person name="Lin H."/>
            <person name="Littmann E."/>
            <person name="Claire K."/>
            <person name="Pamer E."/>
        </authorList>
    </citation>
    <scope>NUCLEOTIDE SEQUENCE</scope>
    <source>
        <strain evidence="6">MSK.23.4</strain>
    </source>
</reference>
<dbReference type="RefSeq" id="WP_226973720.1">
    <property type="nucleotide sequence ID" value="NZ_JAJBNC010000641.1"/>
</dbReference>
<dbReference type="InterPro" id="IPR051794">
    <property type="entry name" value="PG_Endopeptidase_C40"/>
</dbReference>
<evidence type="ECO:0000259" key="5">
    <source>
        <dbReference type="PROSITE" id="PS51935"/>
    </source>
</evidence>
<gene>
    <name evidence="6" type="ORF">LIQ10_21750</name>
</gene>
<dbReference type="EMBL" id="JAJBNC010000641">
    <property type="protein sequence ID" value="MCB5496306.1"/>
    <property type="molecule type" value="Genomic_DNA"/>
</dbReference>
<evidence type="ECO:0000313" key="6">
    <source>
        <dbReference type="EMBL" id="MCB5496306.1"/>
    </source>
</evidence>
<evidence type="ECO:0000256" key="1">
    <source>
        <dbReference type="ARBA" id="ARBA00007074"/>
    </source>
</evidence>